<dbReference type="Pfam" id="PF13302">
    <property type="entry name" value="Acetyltransf_3"/>
    <property type="match status" value="1"/>
</dbReference>
<dbReference type="AlphaFoldDB" id="A0A246FIW4"/>
<name>A0A246FIW4_9BACT</name>
<dbReference type="InterPro" id="IPR016181">
    <property type="entry name" value="Acyl_CoA_acyltransferase"/>
</dbReference>
<dbReference type="Proteomes" id="UP000197277">
    <property type="component" value="Unassembled WGS sequence"/>
</dbReference>
<dbReference type="InterPro" id="IPR000182">
    <property type="entry name" value="GNAT_dom"/>
</dbReference>
<feature type="domain" description="N-acetyltransferase" evidence="1">
    <location>
        <begin position="20"/>
        <end position="181"/>
    </location>
</feature>
<evidence type="ECO:0000313" key="2">
    <source>
        <dbReference type="EMBL" id="OWP62454.1"/>
    </source>
</evidence>
<organism evidence="2 3">
    <name type="scientific">Hymenobacter amundsenii</name>
    <dbReference type="NCBI Taxonomy" id="2006685"/>
    <lineage>
        <taxon>Bacteria</taxon>
        <taxon>Pseudomonadati</taxon>
        <taxon>Bacteroidota</taxon>
        <taxon>Cytophagia</taxon>
        <taxon>Cytophagales</taxon>
        <taxon>Hymenobacteraceae</taxon>
        <taxon>Hymenobacter</taxon>
    </lineage>
</organism>
<dbReference type="PANTHER" id="PTHR43792:SF16">
    <property type="entry name" value="N-ACETYLTRANSFERASE DOMAIN-CONTAINING PROTEIN"/>
    <property type="match status" value="1"/>
</dbReference>
<dbReference type="Gene3D" id="3.40.630.30">
    <property type="match status" value="1"/>
</dbReference>
<accession>A0A246FIW4</accession>
<evidence type="ECO:0000313" key="3">
    <source>
        <dbReference type="Proteomes" id="UP000197277"/>
    </source>
</evidence>
<reference evidence="2 3" key="1">
    <citation type="submission" date="2017-06" db="EMBL/GenBank/DDBJ databases">
        <title>Hymenobacter amundsenii sp. nov. isolated from regoliths in Antarctica.</title>
        <authorList>
            <person name="Sedlacek I."/>
            <person name="Kralova S."/>
            <person name="Pantucek R."/>
            <person name="Svec P."/>
            <person name="Holochova P."/>
            <person name="Stankova E."/>
            <person name="Vrbovska V."/>
            <person name="Busse H.-J."/>
        </authorList>
    </citation>
    <scope>NUCLEOTIDE SEQUENCE [LARGE SCALE GENOMIC DNA]</scope>
    <source>
        <strain evidence="2 3">CCM 8682</strain>
    </source>
</reference>
<dbReference type="PANTHER" id="PTHR43792">
    <property type="entry name" value="GNAT FAMILY, PUTATIVE (AFU_ORTHOLOGUE AFUA_3G00765)-RELATED-RELATED"/>
    <property type="match status" value="1"/>
</dbReference>
<keyword evidence="3" id="KW-1185">Reference proteome</keyword>
<dbReference type="RefSeq" id="WP_088465138.1">
    <property type="nucleotide sequence ID" value="NZ_NIRR01000025.1"/>
</dbReference>
<proteinExistence type="predicted"/>
<sequence length="181" mass="19997">MLTTPFAPPALVPELTTDRLLMRGFRQEDLAEFAALHQDPAFYRYLGGKPISEEDTWRRLLTHQGHWALLGYGYWAVEERATGRFSGAVGFAELHRGLTPSIAGVPEAGWVLAPRLHGQGVGTEALTATLAWADTHLASPRTVCLIDPDNIPSQRLATHFGYRETARPDYHGSPIVLLERG</sequence>
<keyword evidence="2" id="KW-0808">Transferase</keyword>
<protein>
    <submittedName>
        <fullName evidence="2">GNAT family N-acetyltransferase</fullName>
    </submittedName>
</protein>
<dbReference type="InterPro" id="IPR051531">
    <property type="entry name" value="N-acetyltransferase"/>
</dbReference>
<comment type="caution">
    <text evidence="2">The sequence shown here is derived from an EMBL/GenBank/DDBJ whole genome shotgun (WGS) entry which is preliminary data.</text>
</comment>
<dbReference type="EMBL" id="NIRR01000025">
    <property type="protein sequence ID" value="OWP62454.1"/>
    <property type="molecule type" value="Genomic_DNA"/>
</dbReference>
<gene>
    <name evidence="2" type="ORF">CDA63_14300</name>
</gene>
<dbReference type="GO" id="GO:0016747">
    <property type="term" value="F:acyltransferase activity, transferring groups other than amino-acyl groups"/>
    <property type="evidence" value="ECO:0007669"/>
    <property type="project" value="InterPro"/>
</dbReference>
<evidence type="ECO:0000259" key="1">
    <source>
        <dbReference type="PROSITE" id="PS51186"/>
    </source>
</evidence>
<dbReference type="PROSITE" id="PS51186">
    <property type="entry name" value="GNAT"/>
    <property type="match status" value="1"/>
</dbReference>
<dbReference type="SUPFAM" id="SSF55729">
    <property type="entry name" value="Acyl-CoA N-acyltransferases (Nat)"/>
    <property type="match status" value="1"/>
</dbReference>
<dbReference type="OrthoDB" id="9788916at2"/>